<dbReference type="GO" id="GO:0004856">
    <property type="term" value="F:D-xylulokinase activity"/>
    <property type="evidence" value="ECO:0007669"/>
    <property type="project" value="InterPro"/>
</dbReference>
<dbReference type="GO" id="GO:0005634">
    <property type="term" value="C:nucleus"/>
    <property type="evidence" value="ECO:0007669"/>
    <property type="project" value="TreeGrafter"/>
</dbReference>
<feature type="domain" description="Carbohydrate kinase FGGY N-terminal" evidence="3">
    <location>
        <begin position="9"/>
        <end position="254"/>
    </location>
</feature>
<evidence type="ECO:0000256" key="1">
    <source>
        <dbReference type="ARBA" id="ARBA00022741"/>
    </source>
</evidence>
<dbReference type="SUPFAM" id="SSF53067">
    <property type="entry name" value="Actin-like ATPase domain"/>
    <property type="match status" value="2"/>
</dbReference>
<dbReference type="InterPro" id="IPR040848">
    <property type="entry name" value="AAA_lid_7"/>
</dbReference>
<dbReference type="FunFam" id="3.40.50.300:FF:000919">
    <property type="entry name" value="Midasin"/>
    <property type="match status" value="1"/>
</dbReference>
<dbReference type="Gene3D" id="3.30.420.40">
    <property type="match status" value="2"/>
</dbReference>
<dbReference type="InterPro" id="IPR043129">
    <property type="entry name" value="ATPase_NBD"/>
</dbReference>
<dbReference type="PANTHER" id="PTHR48103:SF2">
    <property type="entry name" value="MIDASIN"/>
    <property type="match status" value="1"/>
</dbReference>
<keyword evidence="2" id="KW-0067">ATP-binding</keyword>
<dbReference type="InterPro" id="IPR027417">
    <property type="entry name" value="P-loop_NTPase"/>
</dbReference>
<protein>
    <submittedName>
        <fullName evidence="7">Xylulose kinase</fullName>
    </submittedName>
</protein>
<dbReference type="EMBL" id="JH816779">
    <property type="protein sequence ID" value="EKC21139.1"/>
    <property type="molecule type" value="Genomic_DNA"/>
</dbReference>
<name>K1PQL8_MAGGI</name>
<evidence type="ECO:0000259" key="4">
    <source>
        <dbReference type="Pfam" id="PF02782"/>
    </source>
</evidence>
<keyword evidence="1" id="KW-0547">Nucleotide-binding</keyword>
<dbReference type="GO" id="GO:0030687">
    <property type="term" value="C:preribosome, large subunit precursor"/>
    <property type="evidence" value="ECO:0007669"/>
    <property type="project" value="TreeGrafter"/>
</dbReference>
<dbReference type="InterPro" id="IPR011704">
    <property type="entry name" value="ATPase_dyneun-rel_AAA"/>
</dbReference>
<evidence type="ECO:0000313" key="7">
    <source>
        <dbReference type="EMBL" id="EKC21139.1"/>
    </source>
</evidence>
<dbReference type="Pfam" id="PF02782">
    <property type="entry name" value="FGGY_C"/>
    <property type="match status" value="1"/>
</dbReference>
<evidence type="ECO:0000259" key="5">
    <source>
        <dbReference type="Pfam" id="PF07728"/>
    </source>
</evidence>
<feature type="domain" description="Midasin AAA lid" evidence="6">
    <location>
        <begin position="477"/>
        <end position="548"/>
    </location>
</feature>
<evidence type="ECO:0000256" key="2">
    <source>
        <dbReference type="ARBA" id="ARBA00022840"/>
    </source>
</evidence>
<dbReference type="FunFam" id="3.30.420.40:FF:000096">
    <property type="entry name" value="xylulose kinase"/>
    <property type="match status" value="1"/>
</dbReference>
<reference evidence="7" key="1">
    <citation type="journal article" date="2012" name="Nature">
        <title>The oyster genome reveals stress adaptation and complexity of shell formation.</title>
        <authorList>
            <person name="Zhang G."/>
            <person name="Fang X."/>
            <person name="Guo X."/>
            <person name="Li L."/>
            <person name="Luo R."/>
            <person name="Xu F."/>
            <person name="Yang P."/>
            <person name="Zhang L."/>
            <person name="Wang X."/>
            <person name="Qi H."/>
            <person name="Xiong Z."/>
            <person name="Que H."/>
            <person name="Xie Y."/>
            <person name="Holland P.W."/>
            <person name="Paps J."/>
            <person name="Zhu Y."/>
            <person name="Wu F."/>
            <person name="Chen Y."/>
            <person name="Wang J."/>
            <person name="Peng C."/>
            <person name="Meng J."/>
            <person name="Yang L."/>
            <person name="Liu J."/>
            <person name="Wen B."/>
            <person name="Zhang N."/>
            <person name="Huang Z."/>
            <person name="Zhu Q."/>
            <person name="Feng Y."/>
            <person name="Mount A."/>
            <person name="Hedgecock D."/>
            <person name="Xu Z."/>
            <person name="Liu Y."/>
            <person name="Domazet-Loso T."/>
            <person name="Du Y."/>
            <person name="Sun X."/>
            <person name="Zhang S."/>
            <person name="Liu B."/>
            <person name="Cheng P."/>
            <person name="Jiang X."/>
            <person name="Li J."/>
            <person name="Fan D."/>
            <person name="Wang W."/>
            <person name="Fu W."/>
            <person name="Wang T."/>
            <person name="Wang B."/>
            <person name="Zhang J."/>
            <person name="Peng Z."/>
            <person name="Li Y."/>
            <person name="Li N."/>
            <person name="Wang J."/>
            <person name="Chen M."/>
            <person name="He Y."/>
            <person name="Tan F."/>
            <person name="Song X."/>
            <person name="Zheng Q."/>
            <person name="Huang R."/>
            <person name="Yang H."/>
            <person name="Du X."/>
            <person name="Chen L."/>
            <person name="Yang M."/>
            <person name="Gaffney P.M."/>
            <person name="Wang S."/>
            <person name="Luo L."/>
            <person name="She Z."/>
            <person name="Ming Y."/>
            <person name="Huang W."/>
            <person name="Zhang S."/>
            <person name="Huang B."/>
            <person name="Zhang Y."/>
            <person name="Qu T."/>
            <person name="Ni P."/>
            <person name="Miao G."/>
            <person name="Wang J."/>
            <person name="Wang Q."/>
            <person name="Steinberg C.E."/>
            <person name="Wang H."/>
            <person name="Li N."/>
            <person name="Qian L."/>
            <person name="Zhang G."/>
            <person name="Li Y."/>
            <person name="Yang H."/>
            <person name="Liu X."/>
            <person name="Wang J."/>
            <person name="Yin Y."/>
            <person name="Wang J."/>
        </authorList>
    </citation>
    <scope>NUCLEOTIDE SEQUENCE [LARGE SCALE GENOMIC DNA]</scope>
    <source>
        <strain evidence="7">05x7-T-G4-1.051#20</strain>
    </source>
</reference>
<organism evidence="7">
    <name type="scientific">Magallana gigas</name>
    <name type="common">Pacific oyster</name>
    <name type="synonym">Crassostrea gigas</name>
    <dbReference type="NCBI Taxonomy" id="29159"/>
    <lineage>
        <taxon>Eukaryota</taxon>
        <taxon>Metazoa</taxon>
        <taxon>Spiralia</taxon>
        <taxon>Lophotrochozoa</taxon>
        <taxon>Mollusca</taxon>
        <taxon>Bivalvia</taxon>
        <taxon>Autobranchia</taxon>
        <taxon>Pteriomorphia</taxon>
        <taxon>Ostreida</taxon>
        <taxon>Ostreoidea</taxon>
        <taxon>Ostreidae</taxon>
        <taxon>Magallana</taxon>
    </lineage>
</organism>
<dbReference type="Pfam" id="PF17867">
    <property type="entry name" value="AAA_lid_7"/>
    <property type="match status" value="1"/>
</dbReference>
<dbReference type="HOGENOM" id="CLU_233689_0_0_1"/>
<feature type="domain" description="Carbohydrate kinase FGGY C-terminal" evidence="4">
    <location>
        <begin position="264"/>
        <end position="445"/>
    </location>
</feature>
<dbReference type="InterPro" id="IPR018485">
    <property type="entry name" value="FGGY_C"/>
</dbReference>
<dbReference type="GO" id="GO:0005524">
    <property type="term" value="F:ATP binding"/>
    <property type="evidence" value="ECO:0007669"/>
    <property type="project" value="UniProtKB-KW"/>
</dbReference>
<proteinExistence type="predicted"/>
<dbReference type="InParanoid" id="K1PQL8"/>
<accession>K1PQL8</accession>
<dbReference type="CDD" id="cd07776">
    <property type="entry name" value="ASKHA_NBD_FGGY_SpXK-like"/>
    <property type="match status" value="1"/>
</dbReference>
<dbReference type="GO" id="GO:0042732">
    <property type="term" value="P:D-xylose metabolic process"/>
    <property type="evidence" value="ECO:0007669"/>
    <property type="project" value="InterPro"/>
</dbReference>
<evidence type="ECO:0000259" key="3">
    <source>
        <dbReference type="Pfam" id="PF00370"/>
    </source>
</evidence>
<evidence type="ECO:0000259" key="6">
    <source>
        <dbReference type="Pfam" id="PF17867"/>
    </source>
</evidence>
<dbReference type="Pfam" id="PF07728">
    <property type="entry name" value="AAA_5"/>
    <property type="match status" value="1"/>
</dbReference>
<sequence length="2014" mass="228606">MDARSERLFLGLDFSTQQIKAVAINDALKIVNETAVKFDTDLPEYKTQGGVHIHDDQVTVTAPTIMWVKAFDLLLDKMKKDGFPFDKVAGVSGAGQQHGSVYWRSGSAQILRNLSEKTTLHQQLQRLAEITGSRGFERYTGNQIMKISQTRPSEYKDTERISLVSSFAASLLIGDYAPIDLSDGSGMNLLDITTKKWSPECLEACGEDLSSKLGEPVPSKQIVGNVSQFLIGRYNFSPNCKVIAFTGDNPASLAGVAPKLGDAIISLGSSDTVFSWLPRQNAELEGHIFVNPIDCDTYMSLVCFKNGSLTRERIKDDCAEGSWEKFSEYLTKTPTGNKGNIGIYFDVMEIQPLVQGIFRFDSADQKVSSFPPEVEVRAVIESQMMARKLYMELRGMHIGPDTRILATGGASLNRAILQVISDVFGAPVFVSDIPNSAALGSCYRAKHGLEGCDFSDVVLNHPQPECVARPTEGASQMEQETMEGRWGQRGGPWEFNLRDLFRWCELLLSEQKVTGDLDPGQFVGLLYRDRMRTLEDKQRVLDLYDRVFSPDRPAYTSTREVVLTDSHLHVGHSRLPRADLQTPGPRGGGRRPLYLLHHSLEPLESVMKVGGQSSGKSTIVQILSQLTGNKLHVLATNSAMDTTELLGGFEQADKKRHVEEYALEMDEVMTSLLNGLLGNPCDQTGERSQSQKWEERRGEAQRLARVWGEYKQLEGKYTGKHLTSTEEAVRLQEKVDALEKTFHVIQPKSAQLGEAFDRLQQRRSKALIGLEEWKAGQGAGTFEWIDSLLVQALQNGEWLMIDNVNFCNASVLDRLNALLEPNGVLSINERGVIDGEIPSIKPHPQFRLFLTMDPKFGEISRAMRNRGVEIYIPGEDEGNPYSQQDMRVMLHGIGVECKKVSDWLISLYVSLRDILPRGERPHLLQLIQSGLITVQQTDRGAPRGEAVRWATQEVFVKSVNNLASRKRVLALLEDHSQRCDLDLQQQEVVPLSPVLDFVRDTFAADLHQHLALVQHILQGWIYSPIPMEKDSGSHDISCDLYSWQSLLSACVLYMDLSMPDCLALRALLLTQLLENHRTAAVLQRSRSSPETEVIKGHLQMVERVMSQMFEDVKCFVLKRYEEDAREQAIVRQIYMDPWNAPQVLRSVGQGFQQAVNMYIMVTRVSRTLSEGEDHTHSLRQFLEGGRCRNVDIDYQTLEGLMCDLLSREPILQHLCHPDHCHSLELTVRVLDNVCWIARMREALVTYTLDLDINKCFPHLYRAGESLMTDFQEAESYNKFRDSLGHPPPYRDQREAEAKLSMNELCRQMDIHREATDLTRKYRIQLNIDHREYLVYVLLKAMKEAEQGSEPVDVKEVRALLQQYNLMKVEENPSLISRMETDQSESTALLKSNQSDSLKHVDLWPLSDHIAVLSEMRLVNKMMASSDKCNTEEVGALVDFGAQFTPLSPSALNSLKQLNEDKTKEEVRDRLCVVLSDLYHQLWTNTAATNLSWWLNWSPTSPIETTSTERAEQSWGPASLVKTVVSQTAYHLTCGRTAEPLHLLLDKPLPMEVPLGDYKGRLHRLQTLSQYIWCHGPVLCSRNSNTRELMRQHIVHLFVSMLQSIGKMFRNQDARDLYHQHVSEFVICLQNKGSDSERTVLTLTEAVSEVLQSELFIVKECLNGVLELSGPSVADLQTVGRVWVYVGLLGMILHRPRSPVDPVLKSQIKLQLKQRELEEINRELEVKVIYHQQMTGLELLARPAHLQHPLILHLMDRREKLERKIEVLQSQQAYRPHTCQYKQLLSIIKDFMDTKGSVSHTKYLLEKLQEACTTGRIANQIAEERTWQKTHQRLVGCLEEEFPLYKDITTPFIVATQQVRCGVRLIANRATEACMALQMTERLRIPPQIQGMESSMRRAARLLGAFPFISTEISSSLRLAQKVLLYFGVLFLLRNSALMRKELNHETLKSLNQILGRFVLSWRQQEELRSQKEAEDSLYKYRTKVHGDERDNDAIEEDEFRETFPSFQQVSGDCY</sequence>
<dbReference type="SUPFAM" id="SSF52540">
    <property type="entry name" value="P-loop containing nucleoside triphosphate hydrolases"/>
    <property type="match status" value="1"/>
</dbReference>
<dbReference type="GO" id="GO:0000027">
    <property type="term" value="P:ribosomal large subunit assembly"/>
    <property type="evidence" value="ECO:0007669"/>
    <property type="project" value="TreeGrafter"/>
</dbReference>
<dbReference type="Pfam" id="PF00370">
    <property type="entry name" value="FGGY_N"/>
    <property type="match status" value="1"/>
</dbReference>
<gene>
    <name evidence="7" type="ORF">CGI_10004437</name>
</gene>
<dbReference type="InterPro" id="IPR018484">
    <property type="entry name" value="FGGY_N"/>
</dbReference>
<dbReference type="GO" id="GO:0000055">
    <property type="term" value="P:ribosomal large subunit export from nucleus"/>
    <property type="evidence" value="ECO:0007669"/>
    <property type="project" value="TreeGrafter"/>
</dbReference>
<dbReference type="PANTHER" id="PTHR48103">
    <property type="entry name" value="MIDASIN-RELATED"/>
    <property type="match status" value="1"/>
</dbReference>
<keyword evidence="7" id="KW-0808">Transferase</keyword>
<dbReference type="InterPro" id="IPR042024">
    <property type="entry name" value="D-XK_euk"/>
</dbReference>
<feature type="domain" description="ATPase dynein-related AAA" evidence="5">
    <location>
        <begin position="779"/>
        <end position="856"/>
    </location>
</feature>
<dbReference type="GO" id="GO:0016887">
    <property type="term" value="F:ATP hydrolysis activity"/>
    <property type="evidence" value="ECO:0007669"/>
    <property type="project" value="InterPro"/>
</dbReference>
<dbReference type="Gene3D" id="3.40.50.300">
    <property type="entry name" value="P-loop containing nucleotide triphosphate hydrolases"/>
    <property type="match status" value="1"/>
</dbReference>
<keyword evidence="7" id="KW-0418">Kinase</keyword>